<gene>
    <name evidence="2" type="ORF">DFJ67_0110</name>
</gene>
<protein>
    <submittedName>
        <fullName evidence="2">Uncharacterized protein</fullName>
    </submittedName>
</protein>
<comment type="caution">
    <text evidence="2">The sequence shown here is derived from an EMBL/GenBank/DDBJ whole genome shotgun (WGS) entry which is preliminary data.</text>
</comment>
<keyword evidence="3" id="KW-1185">Reference proteome</keyword>
<reference evidence="2 3" key="1">
    <citation type="submission" date="2018-08" db="EMBL/GenBank/DDBJ databases">
        <title>Sequencing the genomes of 1000 actinobacteria strains.</title>
        <authorList>
            <person name="Klenk H.-P."/>
        </authorList>
    </citation>
    <scope>NUCLEOTIDE SEQUENCE [LARGE SCALE GENOMIC DNA]</scope>
    <source>
        <strain evidence="2 3">DSM 44099</strain>
    </source>
</reference>
<accession>A0A3D9ZA83</accession>
<dbReference type="EMBL" id="QUMQ01000001">
    <property type="protein sequence ID" value="REF94195.1"/>
    <property type="molecule type" value="Genomic_DNA"/>
</dbReference>
<evidence type="ECO:0000313" key="3">
    <source>
        <dbReference type="Proteomes" id="UP000256913"/>
    </source>
</evidence>
<evidence type="ECO:0000256" key="1">
    <source>
        <dbReference type="SAM" id="MobiDB-lite"/>
    </source>
</evidence>
<proteinExistence type="predicted"/>
<evidence type="ECO:0000313" key="2">
    <source>
        <dbReference type="EMBL" id="REF94195.1"/>
    </source>
</evidence>
<dbReference type="Proteomes" id="UP000256913">
    <property type="component" value="Unassembled WGS sequence"/>
</dbReference>
<feature type="region of interest" description="Disordered" evidence="1">
    <location>
        <begin position="66"/>
        <end position="87"/>
    </location>
</feature>
<dbReference type="AlphaFoldDB" id="A0A3D9ZA83"/>
<name>A0A3D9ZA83_9ACTN</name>
<sequence length="87" mass="9790">MSQLSILGRGDEHLHYSDASHRWVAPPHIEQSVWEASLRAHLGRHLLTMGGRDEVDQIDLPRAYIPRQRGASKPTPEARVTRSCRAG</sequence>
<organism evidence="2 3">
    <name type="scientific">Asanoa ferruginea</name>
    <dbReference type="NCBI Taxonomy" id="53367"/>
    <lineage>
        <taxon>Bacteria</taxon>
        <taxon>Bacillati</taxon>
        <taxon>Actinomycetota</taxon>
        <taxon>Actinomycetes</taxon>
        <taxon>Micromonosporales</taxon>
        <taxon>Micromonosporaceae</taxon>
        <taxon>Asanoa</taxon>
    </lineage>
</organism>